<protein>
    <submittedName>
        <fullName evidence="3">Glycosyl transferase</fullName>
    </submittedName>
</protein>
<dbReference type="InterPro" id="IPR001296">
    <property type="entry name" value="Glyco_trans_1"/>
</dbReference>
<evidence type="ECO:0000259" key="2">
    <source>
        <dbReference type="Pfam" id="PF00534"/>
    </source>
</evidence>
<comment type="caution">
    <text evidence="3">The sequence shown here is derived from an EMBL/GenBank/DDBJ whole genome shotgun (WGS) entry which is preliminary data.</text>
</comment>
<dbReference type="CDD" id="cd03809">
    <property type="entry name" value="GT4_MtfB-like"/>
    <property type="match status" value="1"/>
</dbReference>
<proteinExistence type="predicted"/>
<dbReference type="PANTHER" id="PTHR46401">
    <property type="entry name" value="GLYCOSYLTRANSFERASE WBBK-RELATED"/>
    <property type="match status" value="1"/>
</dbReference>
<name>A0A9W6GHK5_9BACT</name>
<dbReference type="Proteomes" id="UP001144297">
    <property type="component" value="Unassembled WGS sequence"/>
</dbReference>
<dbReference type="PANTHER" id="PTHR46401:SF2">
    <property type="entry name" value="GLYCOSYLTRANSFERASE WBBK-RELATED"/>
    <property type="match status" value="1"/>
</dbReference>
<feature type="domain" description="Glycosyl transferase family 1" evidence="2">
    <location>
        <begin position="190"/>
        <end position="346"/>
    </location>
</feature>
<dbReference type="GO" id="GO:0016757">
    <property type="term" value="F:glycosyltransferase activity"/>
    <property type="evidence" value="ECO:0007669"/>
    <property type="project" value="InterPro"/>
</dbReference>
<keyword evidence="1 3" id="KW-0808">Transferase</keyword>
<dbReference type="Pfam" id="PF00534">
    <property type="entry name" value="Glycos_transf_1"/>
    <property type="match status" value="1"/>
</dbReference>
<organism evidence="3 4">
    <name type="scientific">Thermodesulfovibrio yellowstonii</name>
    <dbReference type="NCBI Taxonomy" id="28262"/>
    <lineage>
        <taxon>Bacteria</taxon>
        <taxon>Pseudomonadati</taxon>
        <taxon>Nitrospirota</taxon>
        <taxon>Thermodesulfovibrionia</taxon>
        <taxon>Thermodesulfovibrionales</taxon>
        <taxon>Thermodesulfovibrionaceae</taxon>
        <taxon>Thermodesulfovibrio</taxon>
    </lineage>
</organism>
<gene>
    <name evidence="3" type="ORF">TISLANDTSLP1_18350</name>
</gene>
<dbReference type="Gene3D" id="3.40.50.2000">
    <property type="entry name" value="Glycogen Phosphorylase B"/>
    <property type="match status" value="2"/>
</dbReference>
<evidence type="ECO:0000256" key="1">
    <source>
        <dbReference type="ARBA" id="ARBA00022679"/>
    </source>
</evidence>
<reference evidence="3" key="1">
    <citation type="submission" date="2022-12" db="EMBL/GenBank/DDBJ databases">
        <title>Reference genome sequencing for broad-spectrum identification of bacterial and archaeal isolates by mass spectrometry.</title>
        <authorList>
            <person name="Sekiguchi Y."/>
            <person name="Tourlousse D.M."/>
        </authorList>
    </citation>
    <scope>NUCLEOTIDE SEQUENCE</scope>
    <source>
        <strain evidence="3">TSL-P1</strain>
    </source>
</reference>
<evidence type="ECO:0000313" key="4">
    <source>
        <dbReference type="Proteomes" id="UP001144297"/>
    </source>
</evidence>
<keyword evidence="4" id="KW-1185">Reference proteome</keyword>
<dbReference type="AlphaFoldDB" id="A0A9W6GHK5"/>
<dbReference type="SUPFAM" id="SSF53756">
    <property type="entry name" value="UDP-Glycosyltransferase/glycogen phosphorylase"/>
    <property type="match status" value="1"/>
</dbReference>
<accession>A0A9W6GHK5</accession>
<dbReference type="EMBL" id="BSDX01000001">
    <property type="protein sequence ID" value="GLI54142.1"/>
    <property type="molecule type" value="Genomic_DNA"/>
</dbReference>
<evidence type="ECO:0000313" key="3">
    <source>
        <dbReference type="EMBL" id="GLI54142.1"/>
    </source>
</evidence>
<sequence>MNIALNTLSARAGAGLSVFQTLMKALEEVDRKNKYFVFVSSKQTSIIESIPNNFEKVIFKHCPANPYFRVLWEQSVLPFYIYKYKIDILYSVGNITSLLAPCKVVLFIENVNPFSKVVTSWTFKEKIRNKLLFYLGWISAMKASKIRFCSERSMEIIKKIYKIDEKKCFLLRHGLDLNSIKTNSESRFPFNYILTVSVVAPHKNIEVLIKAFAILKSNNLYDGKLIIVGDTDCYPDYYTKLVNMSKKLKIQDHVIFYGSVKYKEIFDFYKNADCFVFPSLEETFGLPVIESLYFNVPTILSDGLKHKDLFIPFNEIARNYAMYFDPYDEHDLADKIIQSINNKQEIDSKKFVESYYNIKKITEILVSEFNNFK</sequence>